<proteinExistence type="predicted"/>
<comment type="caution">
    <text evidence="1">The sequence shown here is derived from an EMBL/GenBank/DDBJ whole genome shotgun (WGS) entry which is preliminary data.</text>
</comment>
<dbReference type="Proteomes" id="UP000018948">
    <property type="component" value="Unassembled WGS sequence"/>
</dbReference>
<organism evidence="1 2">
    <name type="scientific">Phytophthora nicotianae P10297</name>
    <dbReference type="NCBI Taxonomy" id="1317064"/>
    <lineage>
        <taxon>Eukaryota</taxon>
        <taxon>Sar</taxon>
        <taxon>Stramenopiles</taxon>
        <taxon>Oomycota</taxon>
        <taxon>Peronosporomycetes</taxon>
        <taxon>Peronosporales</taxon>
        <taxon>Peronosporaceae</taxon>
        <taxon>Phytophthora</taxon>
    </lineage>
</organism>
<gene>
    <name evidence="1" type="ORF">F442_01837</name>
</gene>
<evidence type="ECO:0000313" key="2">
    <source>
        <dbReference type="Proteomes" id="UP000018948"/>
    </source>
</evidence>
<name>W3A128_PHYNI</name>
<evidence type="ECO:0000313" key="1">
    <source>
        <dbReference type="EMBL" id="ETP53238.1"/>
    </source>
</evidence>
<protein>
    <submittedName>
        <fullName evidence="1">Uncharacterized protein</fullName>
    </submittedName>
</protein>
<dbReference type="AlphaFoldDB" id="W3A128"/>
<dbReference type="EMBL" id="ANIY01000361">
    <property type="protein sequence ID" value="ETP53238.1"/>
    <property type="molecule type" value="Genomic_DNA"/>
</dbReference>
<accession>W3A128</accession>
<sequence length="134" mass="15553">MTNPAAVVPTLAQWWRATTVDRRYFSSAAFGSSLHHGRDSVCREPRFRDVAISLLVVSLTTLLSDRNESRRRHSAWFYRQDRRPPTSTPQRKLYCNLALHRHRIHALSQFTELNQHKVAEFYCSTDCIGNVKIP</sequence>
<reference evidence="1 2" key="1">
    <citation type="submission" date="2013-11" db="EMBL/GenBank/DDBJ databases">
        <title>The Genome Sequence of Phytophthora parasitica P10297.</title>
        <authorList>
            <consortium name="The Broad Institute Genomics Platform"/>
            <person name="Russ C."/>
            <person name="Tyler B."/>
            <person name="Panabieres F."/>
            <person name="Shan W."/>
            <person name="Tripathy S."/>
            <person name="Grunwald N."/>
            <person name="Machado M."/>
            <person name="Johnson C.S."/>
            <person name="Walker B."/>
            <person name="Young S.K."/>
            <person name="Zeng Q."/>
            <person name="Gargeya S."/>
            <person name="Fitzgerald M."/>
            <person name="Haas B."/>
            <person name="Abouelleil A."/>
            <person name="Allen A.W."/>
            <person name="Alvarado L."/>
            <person name="Arachchi H.M."/>
            <person name="Berlin A.M."/>
            <person name="Chapman S.B."/>
            <person name="Gainer-Dewar J."/>
            <person name="Goldberg J."/>
            <person name="Griggs A."/>
            <person name="Gujja S."/>
            <person name="Hansen M."/>
            <person name="Howarth C."/>
            <person name="Imamovic A."/>
            <person name="Ireland A."/>
            <person name="Larimer J."/>
            <person name="McCowan C."/>
            <person name="Murphy C."/>
            <person name="Pearson M."/>
            <person name="Poon T.W."/>
            <person name="Priest M."/>
            <person name="Roberts A."/>
            <person name="Saif S."/>
            <person name="Shea T."/>
            <person name="Sisk P."/>
            <person name="Sykes S."/>
            <person name="Wortman J."/>
            <person name="Nusbaum C."/>
            <person name="Birren B."/>
        </authorList>
    </citation>
    <scope>NUCLEOTIDE SEQUENCE [LARGE SCALE GENOMIC DNA]</scope>
    <source>
        <strain evidence="1 2">P10297</strain>
    </source>
</reference>